<name>A0A0X3NJ76_SCHSO</name>
<dbReference type="EMBL" id="GEEE01023191">
    <property type="protein sequence ID" value="JAP40034.1"/>
    <property type="molecule type" value="Transcribed_RNA"/>
</dbReference>
<dbReference type="EMBL" id="GEEE01019955">
    <property type="protein sequence ID" value="JAP43270.1"/>
    <property type="molecule type" value="Transcribed_RNA"/>
</dbReference>
<sequence length="113" mass="12293">MGVSKSIRSSFQPPRKLNLLSSCYVLGRDLPVFRTSAGAILHCSSSRYDFRTLYRGRVFLCGGRLSNRDSGCNVSFMWPLWHSHSAGSEAGVAVCLRAASAAPVTRAPPVFLT</sequence>
<accession>A0A0X3NJ76</accession>
<organism evidence="1">
    <name type="scientific">Schistocephalus solidus</name>
    <name type="common">Tapeworm</name>
    <dbReference type="NCBI Taxonomy" id="70667"/>
    <lineage>
        <taxon>Eukaryota</taxon>
        <taxon>Metazoa</taxon>
        <taxon>Spiralia</taxon>
        <taxon>Lophotrochozoa</taxon>
        <taxon>Platyhelminthes</taxon>
        <taxon>Cestoda</taxon>
        <taxon>Eucestoda</taxon>
        <taxon>Diphyllobothriidea</taxon>
        <taxon>Diphyllobothriidae</taxon>
        <taxon>Schistocephalus</taxon>
    </lineage>
</organism>
<evidence type="ECO:0000313" key="1">
    <source>
        <dbReference type="EMBL" id="JAP40034.1"/>
    </source>
</evidence>
<gene>
    <name evidence="1" type="ORF">TR150494</name>
</gene>
<protein>
    <submittedName>
        <fullName evidence="1">Uncharacterized protein</fullName>
    </submittedName>
</protein>
<reference evidence="1" key="1">
    <citation type="submission" date="2016-01" db="EMBL/GenBank/DDBJ databases">
        <title>Reference transcriptome for the parasite Schistocephalus solidus: insights into the molecular evolution of parasitism.</title>
        <authorList>
            <person name="Hebert F.O."/>
            <person name="Grambauer S."/>
            <person name="Barber I."/>
            <person name="Landry C.R."/>
            <person name="Aubin-Horth N."/>
        </authorList>
    </citation>
    <scope>NUCLEOTIDE SEQUENCE</scope>
</reference>
<proteinExistence type="predicted"/>
<dbReference type="AlphaFoldDB" id="A0A0X3NJ76"/>